<proteinExistence type="predicted"/>
<dbReference type="AlphaFoldDB" id="A0AAV2MEB9"/>
<evidence type="ECO:0000313" key="2">
    <source>
        <dbReference type="Proteomes" id="UP001497482"/>
    </source>
</evidence>
<accession>A0AAV2MEB9</accession>
<name>A0AAV2MEB9_KNICA</name>
<keyword evidence="2" id="KW-1185">Reference proteome</keyword>
<protein>
    <submittedName>
        <fullName evidence="1">Uncharacterized protein</fullName>
    </submittedName>
</protein>
<dbReference type="EMBL" id="OZ035829">
    <property type="protein sequence ID" value="CAL1611718.1"/>
    <property type="molecule type" value="Genomic_DNA"/>
</dbReference>
<dbReference type="Proteomes" id="UP001497482">
    <property type="component" value="Chromosome 7"/>
</dbReference>
<organism evidence="1 2">
    <name type="scientific">Knipowitschia caucasica</name>
    <name type="common">Caucasian dwarf goby</name>
    <name type="synonym">Pomatoschistus caucasicus</name>
    <dbReference type="NCBI Taxonomy" id="637954"/>
    <lineage>
        <taxon>Eukaryota</taxon>
        <taxon>Metazoa</taxon>
        <taxon>Chordata</taxon>
        <taxon>Craniata</taxon>
        <taxon>Vertebrata</taxon>
        <taxon>Euteleostomi</taxon>
        <taxon>Actinopterygii</taxon>
        <taxon>Neopterygii</taxon>
        <taxon>Teleostei</taxon>
        <taxon>Neoteleostei</taxon>
        <taxon>Acanthomorphata</taxon>
        <taxon>Gobiaria</taxon>
        <taxon>Gobiiformes</taxon>
        <taxon>Gobioidei</taxon>
        <taxon>Gobiidae</taxon>
        <taxon>Gobiinae</taxon>
        <taxon>Knipowitschia</taxon>
    </lineage>
</organism>
<gene>
    <name evidence="1" type="ORF">KC01_LOCUS38109</name>
</gene>
<reference evidence="1 2" key="1">
    <citation type="submission" date="2024-04" db="EMBL/GenBank/DDBJ databases">
        <authorList>
            <person name="Waldvogel A.-M."/>
            <person name="Schoenle A."/>
        </authorList>
    </citation>
    <scope>NUCLEOTIDE SEQUENCE [LARGE SCALE GENOMIC DNA]</scope>
</reference>
<evidence type="ECO:0000313" key="1">
    <source>
        <dbReference type="EMBL" id="CAL1611718.1"/>
    </source>
</evidence>
<sequence length="159" mass="18077">MWDRAVHPHTIWDQAVHPHTIWDQAVHPHTIWDQAVHPHTIWDRAVHPHTMWEFELGFTTKLRLKSEAVPTLGLPRARKELPTLLPSHGDFGRHSEATTVVVTTQLRPIESLQHHQNVVATADKPLHDPGWVTVAAVTSTCRAGKADVTPRWNRLDEQG</sequence>